<evidence type="ECO:0000313" key="2">
    <source>
        <dbReference type="Proteomes" id="UP000653674"/>
    </source>
</evidence>
<sequence length="170" mass="18590">MGAALELYFDGVAERRIHVLWNALAAAEVPTLRQLSRRHRPHLSLVGAELLDAPTVAKALADLPAAPPLRLSFQYAGQFVGRVLFLGPAPSTALLTHQAAVWRRLCEAGIELSELYAPGVWVPHATMSMRVPRPVLAEAIRRCLEFLPIEATISSAAVVDHKRDVRVPLP</sequence>
<dbReference type="SUPFAM" id="SSF55144">
    <property type="entry name" value="LigT-like"/>
    <property type="match status" value="1"/>
</dbReference>
<keyword evidence="1" id="KW-0436">Ligase</keyword>
<evidence type="ECO:0000313" key="1">
    <source>
        <dbReference type="EMBL" id="GIG72176.1"/>
    </source>
</evidence>
<gene>
    <name evidence="1" type="ORF">Pfl04_05800</name>
</gene>
<dbReference type="GO" id="GO:0016874">
    <property type="term" value="F:ligase activity"/>
    <property type="evidence" value="ECO:0007669"/>
    <property type="project" value="UniProtKB-KW"/>
</dbReference>
<dbReference type="InterPro" id="IPR009097">
    <property type="entry name" value="Cyclic_Pdiesterase"/>
</dbReference>
<organism evidence="1 2">
    <name type="scientific">Planosporangium flavigriseum</name>
    <dbReference type="NCBI Taxonomy" id="373681"/>
    <lineage>
        <taxon>Bacteria</taxon>
        <taxon>Bacillati</taxon>
        <taxon>Actinomycetota</taxon>
        <taxon>Actinomycetes</taxon>
        <taxon>Micromonosporales</taxon>
        <taxon>Micromonosporaceae</taxon>
        <taxon>Planosporangium</taxon>
    </lineage>
</organism>
<proteinExistence type="predicted"/>
<comment type="caution">
    <text evidence="1">The sequence shown here is derived from an EMBL/GenBank/DDBJ whole genome shotgun (WGS) entry which is preliminary data.</text>
</comment>
<protein>
    <submittedName>
        <fullName evidence="1">2'-5' RNA ligase</fullName>
    </submittedName>
</protein>
<dbReference type="Proteomes" id="UP000653674">
    <property type="component" value="Unassembled WGS sequence"/>
</dbReference>
<dbReference type="EMBL" id="BONU01000003">
    <property type="protein sequence ID" value="GIG72176.1"/>
    <property type="molecule type" value="Genomic_DNA"/>
</dbReference>
<dbReference type="PANTHER" id="PTHR36039">
    <property type="match status" value="1"/>
</dbReference>
<dbReference type="Pfam" id="PF13563">
    <property type="entry name" value="2_5_RNA_ligase2"/>
    <property type="match status" value="1"/>
</dbReference>
<dbReference type="Gene3D" id="3.90.1140.10">
    <property type="entry name" value="Cyclic phosphodiesterase"/>
    <property type="match status" value="1"/>
</dbReference>
<name>A0A8J3PLS6_9ACTN</name>
<keyword evidence="2" id="KW-1185">Reference proteome</keyword>
<dbReference type="PANTHER" id="PTHR36039:SF2">
    <property type="entry name" value="RNA LIGASE_CYCLIC NUCLEOTIDE PHOSPHODIESTERASE FAMILY PROTEIN"/>
    <property type="match status" value="1"/>
</dbReference>
<dbReference type="AlphaFoldDB" id="A0A8J3PLS6"/>
<reference evidence="1" key="1">
    <citation type="submission" date="2021-01" db="EMBL/GenBank/DDBJ databases">
        <title>Whole genome shotgun sequence of Planosporangium flavigriseum NBRC 105377.</title>
        <authorList>
            <person name="Komaki H."/>
            <person name="Tamura T."/>
        </authorList>
    </citation>
    <scope>NUCLEOTIDE SEQUENCE</scope>
    <source>
        <strain evidence="1">NBRC 105377</strain>
    </source>
</reference>
<accession>A0A8J3PLS6</accession>
<dbReference type="RefSeq" id="WP_168072470.1">
    <property type="nucleotide sequence ID" value="NZ_BAAAQJ010000008.1"/>
</dbReference>